<keyword evidence="1" id="KW-0812">Transmembrane</keyword>
<dbReference type="Proteomes" id="UP001367316">
    <property type="component" value="Unassembled WGS sequence"/>
</dbReference>
<gene>
    <name evidence="2" type="ORF">JOL62DRAFT_568058</name>
</gene>
<keyword evidence="1" id="KW-0472">Membrane</keyword>
<keyword evidence="1" id="KW-1133">Transmembrane helix</keyword>
<organism evidence="2 3">
    <name type="scientific">Phyllosticta paracitricarpa</name>
    <dbReference type="NCBI Taxonomy" id="2016321"/>
    <lineage>
        <taxon>Eukaryota</taxon>
        <taxon>Fungi</taxon>
        <taxon>Dikarya</taxon>
        <taxon>Ascomycota</taxon>
        <taxon>Pezizomycotina</taxon>
        <taxon>Dothideomycetes</taxon>
        <taxon>Dothideomycetes incertae sedis</taxon>
        <taxon>Botryosphaeriales</taxon>
        <taxon>Phyllostictaceae</taxon>
        <taxon>Phyllosticta</taxon>
    </lineage>
</organism>
<feature type="transmembrane region" description="Helical" evidence="1">
    <location>
        <begin position="7"/>
        <end position="24"/>
    </location>
</feature>
<proteinExistence type="predicted"/>
<name>A0ABR1NDX7_9PEZI</name>
<protein>
    <recommendedName>
        <fullName evidence="4">Secreted protein</fullName>
    </recommendedName>
</protein>
<reference evidence="2 3" key="1">
    <citation type="submission" date="2024-04" db="EMBL/GenBank/DDBJ databases">
        <title>Phyllosticta paracitricarpa is synonymous to the EU quarantine fungus P. citricarpa based on phylogenomic analyses.</title>
        <authorList>
            <consortium name="Lawrence Berkeley National Laboratory"/>
            <person name="Van ingen-buijs V.A."/>
            <person name="Van westerhoven A.C."/>
            <person name="Haridas S."/>
            <person name="Skiadas P."/>
            <person name="Martin F."/>
            <person name="Groenewald J.Z."/>
            <person name="Crous P.W."/>
            <person name="Seidl M.F."/>
        </authorList>
    </citation>
    <scope>NUCLEOTIDE SEQUENCE [LARGE SCALE GENOMIC DNA]</scope>
    <source>
        <strain evidence="2 3">CBS 141358</strain>
    </source>
</reference>
<evidence type="ECO:0008006" key="4">
    <source>
        <dbReference type="Google" id="ProtNLM"/>
    </source>
</evidence>
<dbReference type="EMBL" id="JBBPBF010000007">
    <property type="protein sequence ID" value="KAK7613382.1"/>
    <property type="molecule type" value="Genomic_DNA"/>
</dbReference>
<evidence type="ECO:0000313" key="3">
    <source>
        <dbReference type="Proteomes" id="UP001367316"/>
    </source>
</evidence>
<feature type="transmembrane region" description="Helical" evidence="1">
    <location>
        <begin position="36"/>
        <end position="62"/>
    </location>
</feature>
<evidence type="ECO:0000313" key="2">
    <source>
        <dbReference type="EMBL" id="KAK7613382.1"/>
    </source>
</evidence>
<sequence>MWKREQIYGFFIIIIIIIDSEATWENCNFWLSLPRASLSLLLCLVYSSSSAVGSAITTGIFISRPCCPSLTLP</sequence>
<evidence type="ECO:0000256" key="1">
    <source>
        <dbReference type="SAM" id="Phobius"/>
    </source>
</evidence>
<keyword evidence="3" id="KW-1185">Reference proteome</keyword>
<accession>A0ABR1NDX7</accession>
<comment type="caution">
    <text evidence="2">The sequence shown here is derived from an EMBL/GenBank/DDBJ whole genome shotgun (WGS) entry which is preliminary data.</text>
</comment>